<accession>A0A6S7B4L6</accession>
<protein>
    <submittedName>
        <fullName evidence="1">Uncharacterized protein</fullName>
    </submittedName>
</protein>
<name>A0A6S7B4L6_9BURK</name>
<reference evidence="1 2" key="1">
    <citation type="submission" date="2020-04" db="EMBL/GenBank/DDBJ databases">
        <authorList>
            <person name="De Canck E."/>
        </authorList>
    </citation>
    <scope>NUCLEOTIDE SEQUENCE [LARGE SCALE GENOMIC DNA]</scope>
    <source>
        <strain evidence="1 2">LMG 28138</strain>
    </source>
</reference>
<organism evidence="1 2">
    <name type="scientific">Pararobbsia alpina</name>
    <dbReference type="NCBI Taxonomy" id="621374"/>
    <lineage>
        <taxon>Bacteria</taxon>
        <taxon>Pseudomonadati</taxon>
        <taxon>Pseudomonadota</taxon>
        <taxon>Betaproteobacteria</taxon>
        <taxon>Burkholderiales</taxon>
        <taxon>Burkholderiaceae</taxon>
        <taxon>Pararobbsia</taxon>
    </lineage>
</organism>
<gene>
    <name evidence="1" type="ORF">LMG28138_02455</name>
</gene>
<dbReference type="Proteomes" id="UP000494115">
    <property type="component" value="Unassembled WGS sequence"/>
</dbReference>
<dbReference type="AlphaFoldDB" id="A0A6S7B4L6"/>
<dbReference type="EMBL" id="CADIKM010000009">
    <property type="protein sequence ID" value="CAB3787603.1"/>
    <property type="molecule type" value="Genomic_DNA"/>
</dbReference>
<proteinExistence type="predicted"/>
<sequence>MIRQLVKGIFTLGLPAAPSYPVVPTGDLDKATEAILIADPLDLTLYIEQFWDSYSPSAGPARRNLWASGRFSTINPPAPIALPNPPGDPGVPSWDHLAYSYVLENTRASQILRRVVREYRSGEGLGVPSPQTRRWLESTEALLHGAGNLIAPWLSTSAARQDAEGVRRNAYWRLLGMDLAFGTEDNRPADYVKASAANTDFIRLFEELLYELWRAISNIKNLVAGNETDQDRIFRIAQELQFVLRSRRLGEMLDREELAAATVLGWIELTLSNDNFVVTDLKAQSTSSANRLRLIGNRVGLQAHSKSAALLSMSEHISILLRTIESAVITEATVAMLYQPGLAIGEATRRVITEWSAATGRDLKARAKPVEMSRPRLVSVQ</sequence>
<dbReference type="RefSeq" id="WP_175105031.1">
    <property type="nucleotide sequence ID" value="NZ_CADIKM010000009.1"/>
</dbReference>
<keyword evidence="2" id="KW-1185">Reference proteome</keyword>
<evidence type="ECO:0000313" key="2">
    <source>
        <dbReference type="Proteomes" id="UP000494115"/>
    </source>
</evidence>
<evidence type="ECO:0000313" key="1">
    <source>
        <dbReference type="EMBL" id="CAB3787603.1"/>
    </source>
</evidence>